<evidence type="ECO:0000256" key="1">
    <source>
        <dbReference type="SAM" id="MobiDB-lite"/>
    </source>
</evidence>
<evidence type="ECO:0000313" key="2">
    <source>
        <dbReference type="EMBL" id="VFQ68172.1"/>
    </source>
</evidence>
<dbReference type="Proteomes" id="UP000595140">
    <property type="component" value="Unassembled WGS sequence"/>
</dbReference>
<dbReference type="AlphaFoldDB" id="A0A484KZN5"/>
<gene>
    <name evidence="2" type="ORF">CCAM_LOCUS9948</name>
</gene>
<sequence>MRTPAITHPQMLPPRGGNLMASPSPAYPPAVGPMAGFSPTTSHRTWDWNPRDLMQCGSGAGKKKKTGTG</sequence>
<proteinExistence type="predicted"/>
<feature type="region of interest" description="Disordered" evidence="1">
    <location>
        <begin position="1"/>
        <end position="69"/>
    </location>
</feature>
<organism evidence="2 3">
    <name type="scientific">Cuscuta campestris</name>
    <dbReference type="NCBI Taxonomy" id="132261"/>
    <lineage>
        <taxon>Eukaryota</taxon>
        <taxon>Viridiplantae</taxon>
        <taxon>Streptophyta</taxon>
        <taxon>Embryophyta</taxon>
        <taxon>Tracheophyta</taxon>
        <taxon>Spermatophyta</taxon>
        <taxon>Magnoliopsida</taxon>
        <taxon>eudicotyledons</taxon>
        <taxon>Gunneridae</taxon>
        <taxon>Pentapetalae</taxon>
        <taxon>asterids</taxon>
        <taxon>lamiids</taxon>
        <taxon>Solanales</taxon>
        <taxon>Convolvulaceae</taxon>
        <taxon>Cuscuteae</taxon>
        <taxon>Cuscuta</taxon>
        <taxon>Cuscuta subgen. Grammica</taxon>
        <taxon>Cuscuta sect. Cleistogrammica</taxon>
    </lineage>
</organism>
<dbReference type="EMBL" id="OOIL02000669">
    <property type="protein sequence ID" value="VFQ68172.1"/>
    <property type="molecule type" value="Genomic_DNA"/>
</dbReference>
<keyword evidence="3" id="KW-1185">Reference proteome</keyword>
<protein>
    <submittedName>
        <fullName evidence="2">Uncharacterized protein</fullName>
    </submittedName>
</protein>
<evidence type="ECO:0000313" key="3">
    <source>
        <dbReference type="Proteomes" id="UP000595140"/>
    </source>
</evidence>
<reference evidence="2 3" key="1">
    <citation type="submission" date="2018-04" db="EMBL/GenBank/DDBJ databases">
        <authorList>
            <person name="Vogel A."/>
        </authorList>
    </citation>
    <scope>NUCLEOTIDE SEQUENCE [LARGE SCALE GENOMIC DNA]</scope>
</reference>
<name>A0A484KZN5_9ASTE</name>
<accession>A0A484KZN5</accession>